<feature type="signal peptide" evidence="2">
    <location>
        <begin position="1"/>
        <end position="21"/>
    </location>
</feature>
<dbReference type="Gene3D" id="3.40.33.10">
    <property type="entry name" value="CAP"/>
    <property type="match status" value="1"/>
</dbReference>
<evidence type="ECO:0000313" key="3">
    <source>
        <dbReference type="EMBL" id="CAB3988066.1"/>
    </source>
</evidence>
<protein>
    <submittedName>
        <fullName evidence="3">Uncharacterized protein</fullName>
    </submittedName>
</protein>
<name>A0A7D9DM92_PARCT</name>
<dbReference type="OrthoDB" id="337038at2759"/>
<dbReference type="PANTHER" id="PTHR10334">
    <property type="entry name" value="CYSTEINE-RICH SECRETORY PROTEIN-RELATED"/>
    <property type="match status" value="1"/>
</dbReference>
<proteinExistence type="predicted"/>
<feature type="compositionally biased region" description="Basic and acidic residues" evidence="1">
    <location>
        <begin position="455"/>
        <end position="476"/>
    </location>
</feature>
<dbReference type="FunFam" id="3.40.33.10:FF:000010">
    <property type="entry name" value="Predicted protein"/>
    <property type="match status" value="1"/>
</dbReference>
<feature type="compositionally biased region" description="Basic residues" evidence="1">
    <location>
        <begin position="402"/>
        <end position="414"/>
    </location>
</feature>
<feature type="compositionally biased region" description="Basic and acidic residues" evidence="1">
    <location>
        <begin position="572"/>
        <end position="588"/>
    </location>
</feature>
<organism evidence="3 4">
    <name type="scientific">Paramuricea clavata</name>
    <name type="common">Red gorgonian</name>
    <name type="synonym">Violescent sea-whip</name>
    <dbReference type="NCBI Taxonomy" id="317549"/>
    <lineage>
        <taxon>Eukaryota</taxon>
        <taxon>Metazoa</taxon>
        <taxon>Cnidaria</taxon>
        <taxon>Anthozoa</taxon>
        <taxon>Octocorallia</taxon>
        <taxon>Malacalcyonacea</taxon>
        <taxon>Plexauridae</taxon>
        <taxon>Paramuricea</taxon>
    </lineage>
</organism>
<feature type="compositionally biased region" description="Basic residues" evidence="1">
    <location>
        <begin position="376"/>
        <end position="390"/>
    </location>
</feature>
<dbReference type="SMART" id="SM00198">
    <property type="entry name" value="SCP"/>
    <property type="match status" value="1"/>
</dbReference>
<keyword evidence="2" id="KW-0732">Signal</keyword>
<evidence type="ECO:0000256" key="2">
    <source>
        <dbReference type="SAM" id="SignalP"/>
    </source>
</evidence>
<gene>
    <name evidence="3" type="ORF">PACLA_8A026401</name>
</gene>
<feature type="compositionally biased region" description="Basic and acidic residues" evidence="1">
    <location>
        <begin position="415"/>
        <end position="448"/>
    </location>
</feature>
<dbReference type="SUPFAM" id="SSF55797">
    <property type="entry name" value="PR-1-like"/>
    <property type="match status" value="1"/>
</dbReference>
<dbReference type="InterPro" id="IPR014044">
    <property type="entry name" value="CAP_dom"/>
</dbReference>
<dbReference type="InterPro" id="IPR035940">
    <property type="entry name" value="CAP_sf"/>
</dbReference>
<dbReference type="Proteomes" id="UP001152795">
    <property type="component" value="Unassembled WGS sequence"/>
</dbReference>
<feature type="compositionally biased region" description="Acidic residues" evidence="1">
    <location>
        <begin position="594"/>
        <end position="603"/>
    </location>
</feature>
<feature type="compositionally biased region" description="Basic and acidic residues" evidence="1">
    <location>
        <begin position="614"/>
        <end position="642"/>
    </location>
</feature>
<dbReference type="CDD" id="cd05382">
    <property type="entry name" value="CAP_GAPR1-like"/>
    <property type="match status" value="1"/>
</dbReference>
<reference evidence="3" key="1">
    <citation type="submission" date="2020-04" db="EMBL/GenBank/DDBJ databases">
        <authorList>
            <person name="Alioto T."/>
            <person name="Alioto T."/>
            <person name="Gomez Garrido J."/>
        </authorList>
    </citation>
    <scope>NUCLEOTIDE SEQUENCE</scope>
    <source>
        <strain evidence="3">A484AB</strain>
    </source>
</reference>
<feature type="region of interest" description="Disordered" evidence="1">
    <location>
        <begin position="301"/>
        <end position="481"/>
    </location>
</feature>
<dbReference type="InterPro" id="IPR001283">
    <property type="entry name" value="CRISP-related"/>
</dbReference>
<feature type="compositionally biased region" description="Basic and acidic residues" evidence="1">
    <location>
        <begin position="316"/>
        <end position="373"/>
    </location>
</feature>
<feature type="chain" id="PRO_5043669226" evidence="2">
    <location>
        <begin position="22"/>
        <end position="811"/>
    </location>
</feature>
<dbReference type="Pfam" id="PF00188">
    <property type="entry name" value="CAP"/>
    <property type="match status" value="1"/>
</dbReference>
<sequence>MFEGAKVIGIIFLFLALSLDAKPRPLREKSGKQFHFTNIGDIISKDMMQIAESTSPDSDTFNAEQTDDPYDNNIEAETTAYSKTVPIGDSPDLASPRDQEEKFVNLLKKQYKGTFPEYGKETKSDFSKNKELEDNLSTQPETVYFGHSDKYQGKNDYINDYPIPDEAAGGQDNLATFDEDANILNSLKSSSTTISPHVHSNAFDTDNFEDAITRRPSHRRQHKTQSIEDILSEYGDNTVDDGQSGIENPVTTEDYEGHKSVSENDDGNMNVNDKLGNENEHLTDHVTDHVTESMSDKVIDSTDDHVTDNANDEMEDRMSEHVTDHEASHMTDDIHDHVTDHMSDSMDDHPSEEKKLREKTEEEALWDSEEKLRQQLARKKKQKNLTKKKEKNLTNKKEKNLTKKKQKNLTKKKEKLKDDLSREILKDFDELKKHNNKTSEKPNRKIQENGKINQHKSEPSSPDKAEKHIKHVHADESQVSGDAILDFLDKLLEKDPKELKHDVLAMTKEMQNEGNPSSDSSEKSNTAQKAASNSDSSSKMEDKPQVTRESPQPNKAPDKVDNWVSQLENDMDVEKQDKGNQKEQKETSEQNEGTNEDYYDEEYDQFHDGAQGIDADHDGGQSVEHEENDQKEKEVKSNKDIKKKQDDFDYEEFKEEALKMHNEYRRRHNAVALTWSDSLAKKAHNLASKLLDATRTNFKRELEKQGENIAILSYSTKDIAKQAVEKWYTEITKFSFTSPSIKPETRDFTQIIWKNSKELGMGFVHTPDKKKTLVIALYSPTGNDEHKLRENLNTVHDDPYADIKRYFLSKP</sequence>
<evidence type="ECO:0000313" key="4">
    <source>
        <dbReference type="Proteomes" id="UP001152795"/>
    </source>
</evidence>
<feature type="compositionally biased region" description="Basic and acidic residues" evidence="1">
    <location>
        <begin position="391"/>
        <end position="401"/>
    </location>
</feature>
<keyword evidence="4" id="KW-1185">Reference proteome</keyword>
<dbReference type="EMBL" id="CACRXK020001274">
    <property type="protein sequence ID" value="CAB3988066.1"/>
    <property type="molecule type" value="Genomic_DNA"/>
</dbReference>
<accession>A0A7D9DM92</accession>
<comment type="caution">
    <text evidence="3">The sequence shown here is derived from an EMBL/GenBank/DDBJ whole genome shotgun (WGS) entry which is preliminary data.</text>
</comment>
<dbReference type="AlphaFoldDB" id="A0A7D9DM92"/>
<feature type="region of interest" description="Disordered" evidence="1">
    <location>
        <begin position="235"/>
        <end position="270"/>
    </location>
</feature>
<dbReference type="InterPro" id="IPR034113">
    <property type="entry name" value="SCP_GAPR1-like"/>
</dbReference>
<feature type="compositionally biased region" description="Polar residues" evidence="1">
    <location>
        <begin position="512"/>
        <end position="537"/>
    </location>
</feature>
<feature type="region of interest" description="Disordered" evidence="1">
    <location>
        <begin position="502"/>
        <end position="642"/>
    </location>
</feature>
<evidence type="ECO:0000256" key="1">
    <source>
        <dbReference type="SAM" id="MobiDB-lite"/>
    </source>
</evidence>